<organism evidence="1 2">
    <name type="scientific">Mycobacterium phage Thibault</name>
    <dbReference type="NCBI Taxonomy" id="1052673"/>
    <lineage>
        <taxon>Viruses</taxon>
        <taxon>Duplodnaviria</taxon>
        <taxon>Heunggongvirae</taxon>
        <taxon>Uroviricota</taxon>
        <taxon>Caudoviricetes</taxon>
        <taxon>Omegavirus</taxon>
        <taxon>Omegavirus thibault</taxon>
    </lineage>
</organism>
<dbReference type="Proteomes" id="UP000008391">
    <property type="component" value="Segment"/>
</dbReference>
<dbReference type="KEGG" id="vg:18566029"/>
<dbReference type="EMBL" id="JN201525">
    <property type="protein sequence ID" value="AEJ94017.1"/>
    <property type="molecule type" value="Genomic_DNA"/>
</dbReference>
<evidence type="ECO:0000313" key="1">
    <source>
        <dbReference type="EMBL" id="AEJ94017.1"/>
    </source>
</evidence>
<reference evidence="1 2" key="1">
    <citation type="journal article" date="2012" name="J. Virol.">
        <title>Complete Genome Sequences of 138 Mycobacteriophages.</title>
        <authorList>
            <consortium name="the Science Education Alliance Phage Hunters Advancing Genomics and Evolutionary Science Program"/>
            <consortium name="the KwaZulu-Natal Research Institute for Tuberculosis and HIV Mycobacterial Genetics Course Students"/>
            <consortium name="the Phage Hunters Integrating Research and Education Program"/>
            <person name="Hatfull G.F."/>
        </authorList>
    </citation>
    <scope>NUCLEOTIDE SEQUENCE [LARGE SCALE GENOMIC DNA]</scope>
</reference>
<accession>G1FGF9</accession>
<gene>
    <name evidence="1" type="primary">94</name>
    <name evidence="1" type="ORF">THIBAULT_94</name>
</gene>
<keyword evidence="2" id="KW-1185">Reference proteome</keyword>
<sequence length="47" mass="4437">MKQTLKAFIIAGAVAAGFTGLGLVTAQPAEAVPGQCGGAIVFGSGGC</sequence>
<protein>
    <submittedName>
        <fullName evidence="1">Uncharacterized protein</fullName>
    </submittedName>
</protein>
<evidence type="ECO:0000313" key="2">
    <source>
        <dbReference type="Proteomes" id="UP000008391"/>
    </source>
</evidence>
<dbReference type="GeneID" id="18566029"/>
<proteinExistence type="predicted"/>
<name>G1FGF9_9CAUD</name>
<dbReference type="RefSeq" id="YP_009018105.1">
    <property type="nucleotide sequence ID" value="NC_023738.1"/>
</dbReference>